<gene>
    <name evidence="1" type="ORF">NNL39_05030</name>
</gene>
<dbReference type="Proteomes" id="UP001060039">
    <property type="component" value="Chromosome"/>
</dbReference>
<dbReference type="EMBL" id="CP101497">
    <property type="protein sequence ID" value="UTT63470.1"/>
    <property type="molecule type" value="Genomic_DNA"/>
</dbReference>
<evidence type="ECO:0000313" key="1">
    <source>
        <dbReference type="EMBL" id="UTT63470.1"/>
    </source>
</evidence>
<name>A0ABY5G037_9MICO</name>
<sequence length="100" mass="10916">MLDAAACLPPGSGGDRASELQRQAVLVADLRHRLDDVVLALPRPEHIEHWWGPAREALQTAIDLERARLRREADRLEGVRIQLEHAALLAAHDPVGAGAP</sequence>
<dbReference type="RefSeq" id="WP_255160601.1">
    <property type="nucleotide sequence ID" value="NZ_CP101497.1"/>
</dbReference>
<proteinExistence type="predicted"/>
<reference evidence="1" key="1">
    <citation type="submission" date="2022-07" db="EMBL/GenBank/DDBJ databases">
        <title>Taxonomic analysis of Microcella humidisoli nov. sp., isolated from riverside soil.</title>
        <authorList>
            <person name="Molina K.M."/>
            <person name="Kim S.B."/>
        </authorList>
    </citation>
    <scope>NUCLEOTIDE SEQUENCE</scope>
    <source>
        <strain evidence="1">MMS21-STM10</strain>
    </source>
</reference>
<evidence type="ECO:0000313" key="2">
    <source>
        <dbReference type="Proteomes" id="UP001060039"/>
    </source>
</evidence>
<organism evidence="1 2">
    <name type="scientific">Microcella humidisoli</name>
    <dbReference type="NCBI Taxonomy" id="2963406"/>
    <lineage>
        <taxon>Bacteria</taxon>
        <taxon>Bacillati</taxon>
        <taxon>Actinomycetota</taxon>
        <taxon>Actinomycetes</taxon>
        <taxon>Micrococcales</taxon>
        <taxon>Microbacteriaceae</taxon>
        <taxon>Microcella</taxon>
    </lineage>
</organism>
<accession>A0ABY5G037</accession>
<protein>
    <submittedName>
        <fullName evidence="1">Uncharacterized protein</fullName>
    </submittedName>
</protein>
<keyword evidence="2" id="KW-1185">Reference proteome</keyword>